<protein>
    <recommendedName>
        <fullName evidence="1">Translationally-controlled tumor protein</fullName>
    </recommendedName>
</protein>
<dbReference type="InParanoid" id="A0A6P5K8B4"/>
<dbReference type="PROSITE" id="PS01003">
    <property type="entry name" value="TCTP_2"/>
    <property type="match status" value="1"/>
</dbReference>
<sequence>MAAKSGKLKAEPGREGRLASLSCSPKWIFQEKLTNGRRRNASAEGPEGEGTDGTVITGVDMVINHHLQVPSFTKESYKKYIKDYLKSIKVILEEHNPDSAKLFMTGAAEQIKHILANLKKDQFFTGENMKPDGMVAVLDFHENGVTPYMILFKDGLETEKC</sequence>
<dbReference type="InterPro" id="IPR018105">
    <property type="entry name" value="Translational_control_tumour_p"/>
</dbReference>
<evidence type="ECO:0000313" key="7">
    <source>
        <dbReference type="Proteomes" id="UP000515140"/>
    </source>
</evidence>
<evidence type="ECO:0000259" key="6">
    <source>
        <dbReference type="PROSITE" id="PS51797"/>
    </source>
</evidence>
<comment type="subunit">
    <text evidence="3">Homodimer. Interacts with STEAP3. Interacts with TSC22D1; interaction results in the destabilization of TSC22D1 protein.</text>
</comment>
<dbReference type="SUPFAM" id="SSF51316">
    <property type="entry name" value="Mss4-like"/>
    <property type="match status" value="1"/>
</dbReference>
<evidence type="ECO:0000256" key="1">
    <source>
        <dbReference type="ARBA" id="ARBA00040832"/>
    </source>
</evidence>
<keyword evidence="7" id="KW-1185">Reference proteome</keyword>
<gene>
    <name evidence="8" type="primary">LOC110207701</name>
</gene>
<feature type="domain" description="TCTP" evidence="6">
    <location>
        <begin position="1"/>
        <end position="161"/>
    </location>
</feature>
<dbReference type="GO" id="GO:0005509">
    <property type="term" value="F:calcium ion binding"/>
    <property type="evidence" value="ECO:0007669"/>
    <property type="project" value="TreeGrafter"/>
</dbReference>
<comment type="similarity">
    <text evidence="4">Belongs to the TCTP family.</text>
</comment>
<dbReference type="GeneID" id="110207701"/>
<feature type="region of interest" description="Disordered" evidence="5">
    <location>
        <begin position="34"/>
        <end position="54"/>
    </location>
</feature>
<evidence type="ECO:0000256" key="4">
    <source>
        <dbReference type="PROSITE-ProRule" id="PRU01133"/>
    </source>
</evidence>
<dbReference type="InterPro" id="IPR011057">
    <property type="entry name" value="Mss4-like_sf"/>
</dbReference>
<evidence type="ECO:0000256" key="2">
    <source>
        <dbReference type="ARBA" id="ARBA00046053"/>
    </source>
</evidence>
<evidence type="ECO:0000256" key="5">
    <source>
        <dbReference type="SAM" id="MobiDB-lite"/>
    </source>
</evidence>
<dbReference type="AlphaFoldDB" id="A0A6P5K8B4"/>
<dbReference type="GO" id="GO:0005737">
    <property type="term" value="C:cytoplasm"/>
    <property type="evidence" value="ECO:0007669"/>
    <property type="project" value="TreeGrafter"/>
</dbReference>
<dbReference type="PANTHER" id="PTHR11991">
    <property type="entry name" value="TRANSLATIONALLY CONTROLLED TUMOR PROTEIN-RELATED"/>
    <property type="match status" value="1"/>
</dbReference>
<dbReference type="KEGG" id="pcw:110207701"/>
<dbReference type="InterPro" id="IPR018103">
    <property type="entry name" value="Translation_control_tumour_CS"/>
</dbReference>
<proteinExistence type="inferred from homology"/>
<dbReference type="PROSITE" id="PS51797">
    <property type="entry name" value="TCTP_3"/>
    <property type="match status" value="1"/>
</dbReference>
<reference evidence="8" key="1">
    <citation type="submission" date="2025-08" db="UniProtKB">
        <authorList>
            <consortium name="RefSeq"/>
        </authorList>
    </citation>
    <scope>IDENTIFICATION</scope>
    <source>
        <tissue evidence="8">Spleen</tissue>
    </source>
</reference>
<evidence type="ECO:0000313" key="8">
    <source>
        <dbReference type="RefSeq" id="XP_020841117.1"/>
    </source>
</evidence>
<comment type="function">
    <text evidence="2">Involved in calcium binding and microtubule stabilization. Acts as a negative regulator of TSC22D1-mediated apoptosis, via interaction with and destabilization of TSC22D1 protein.</text>
</comment>
<evidence type="ECO:0000256" key="3">
    <source>
        <dbReference type="ARBA" id="ARBA00047116"/>
    </source>
</evidence>
<dbReference type="PANTHER" id="PTHR11991:SF0">
    <property type="entry name" value="TRANSLATIONALLY-CONTROLLED TUMOR PROTEIN"/>
    <property type="match status" value="1"/>
</dbReference>
<dbReference type="Pfam" id="PF00838">
    <property type="entry name" value="TCTP"/>
    <property type="match status" value="1"/>
</dbReference>
<name>A0A6P5K8B4_PHACI</name>
<dbReference type="InterPro" id="IPR034737">
    <property type="entry name" value="TCTP"/>
</dbReference>
<dbReference type="Proteomes" id="UP000515140">
    <property type="component" value="Unplaced"/>
</dbReference>
<organism evidence="7 8">
    <name type="scientific">Phascolarctos cinereus</name>
    <name type="common">Koala</name>
    <dbReference type="NCBI Taxonomy" id="38626"/>
    <lineage>
        <taxon>Eukaryota</taxon>
        <taxon>Metazoa</taxon>
        <taxon>Chordata</taxon>
        <taxon>Craniata</taxon>
        <taxon>Vertebrata</taxon>
        <taxon>Euteleostomi</taxon>
        <taxon>Mammalia</taxon>
        <taxon>Metatheria</taxon>
        <taxon>Diprotodontia</taxon>
        <taxon>Phascolarctidae</taxon>
        <taxon>Phascolarctos</taxon>
    </lineage>
</organism>
<dbReference type="Gene3D" id="2.170.150.10">
    <property type="entry name" value="Metal Binding Protein, Guanine Nucleotide Exchange Factor, Chain A"/>
    <property type="match status" value="1"/>
</dbReference>
<dbReference type="RefSeq" id="XP_020841117.1">
    <property type="nucleotide sequence ID" value="XM_020985458.1"/>
</dbReference>
<dbReference type="InterPro" id="IPR011323">
    <property type="entry name" value="Mss4/transl-control_tumour"/>
</dbReference>
<accession>A0A6P5K8B4</accession>